<comment type="caution">
    <text evidence="2">The sequence shown here is derived from an EMBL/GenBank/DDBJ whole genome shotgun (WGS) entry which is preliminary data.</text>
</comment>
<dbReference type="EMBL" id="FXUG01000008">
    <property type="protein sequence ID" value="SMP64304.1"/>
    <property type="molecule type" value="Genomic_DNA"/>
</dbReference>
<accession>A0ABY1QBC9</accession>
<dbReference type="Proteomes" id="UP001158067">
    <property type="component" value="Unassembled WGS sequence"/>
</dbReference>
<name>A0ABY1QBC9_9BACT</name>
<keyword evidence="1" id="KW-0732">Signal</keyword>
<gene>
    <name evidence="2" type="ORF">SAMN06265222_108201</name>
</gene>
<sequence>MTKSGVLSAIILALLLSVRATTADEPSVSTEPVVMPVELQVNELGANPGSLLCSRATRKLLLFQKKLAQCEMVGSSKQI</sequence>
<evidence type="ECO:0000313" key="3">
    <source>
        <dbReference type="Proteomes" id="UP001158067"/>
    </source>
</evidence>
<evidence type="ECO:0000313" key="2">
    <source>
        <dbReference type="EMBL" id="SMP64304.1"/>
    </source>
</evidence>
<feature type="signal peptide" evidence="1">
    <location>
        <begin position="1"/>
        <end position="23"/>
    </location>
</feature>
<organism evidence="2 3">
    <name type="scientific">Neorhodopirellula lusitana</name>
    <dbReference type="NCBI Taxonomy" id="445327"/>
    <lineage>
        <taxon>Bacteria</taxon>
        <taxon>Pseudomonadati</taxon>
        <taxon>Planctomycetota</taxon>
        <taxon>Planctomycetia</taxon>
        <taxon>Pirellulales</taxon>
        <taxon>Pirellulaceae</taxon>
        <taxon>Neorhodopirellula</taxon>
    </lineage>
</organism>
<dbReference type="RefSeq" id="WP_283433566.1">
    <property type="nucleotide sequence ID" value="NZ_FXUG01000008.1"/>
</dbReference>
<keyword evidence="3" id="KW-1185">Reference proteome</keyword>
<reference evidence="2 3" key="1">
    <citation type="submission" date="2017-05" db="EMBL/GenBank/DDBJ databases">
        <authorList>
            <person name="Varghese N."/>
            <person name="Submissions S."/>
        </authorList>
    </citation>
    <scope>NUCLEOTIDE SEQUENCE [LARGE SCALE GENOMIC DNA]</scope>
    <source>
        <strain evidence="2 3">DSM 25457</strain>
    </source>
</reference>
<feature type="chain" id="PRO_5045070192" description="Secreted protein" evidence="1">
    <location>
        <begin position="24"/>
        <end position="79"/>
    </location>
</feature>
<evidence type="ECO:0000256" key="1">
    <source>
        <dbReference type="SAM" id="SignalP"/>
    </source>
</evidence>
<proteinExistence type="predicted"/>
<evidence type="ECO:0008006" key="4">
    <source>
        <dbReference type="Google" id="ProtNLM"/>
    </source>
</evidence>
<protein>
    <recommendedName>
        <fullName evidence="4">Secreted protein</fullName>
    </recommendedName>
</protein>